<dbReference type="AlphaFoldDB" id="A0A6J2UM49"/>
<evidence type="ECO:0000256" key="2">
    <source>
        <dbReference type="SAM" id="MobiDB-lite"/>
    </source>
</evidence>
<gene>
    <name evidence="5" type="primary">LOC115804784</name>
</gene>
<feature type="compositionally biased region" description="Acidic residues" evidence="2">
    <location>
        <begin position="1014"/>
        <end position="1028"/>
    </location>
</feature>
<dbReference type="PANTHER" id="PTHR17608">
    <property type="entry name" value="GENETIC SUPPRESSOR ELEMENT 1"/>
    <property type="match status" value="1"/>
</dbReference>
<feature type="compositionally biased region" description="Basic and acidic residues" evidence="2">
    <location>
        <begin position="463"/>
        <end position="477"/>
    </location>
</feature>
<feature type="compositionally biased region" description="Polar residues" evidence="2">
    <location>
        <begin position="942"/>
        <end position="952"/>
    </location>
</feature>
<dbReference type="PANTHER" id="PTHR17608:SF4">
    <property type="entry name" value="GENETIC SUPPRESSOR ELEMENT 1"/>
    <property type="match status" value="1"/>
</dbReference>
<proteinExistence type="predicted"/>
<dbReference type="OrthoDB" id="8744624at2759"/>
<feature type="region of interest" description="Disordered" evidence="2">
    <location>
        <begin position="21"/>
        <end position="98"/>
    </location>
</feature>
<feature type="compositionally biased region" description="Basic and acidic residues" evidence="2">
    <location>
        <begin position="582"/>
        <end position="595"/>
    </location>
</feature>
<name>A0A6J2UM49_CHACN</name>
<feature type="domain" description="Genetic suppressor element-like" evidence="3">
    <location>
        <begin position="676"/>
        <end position="815"/>
    </location>
</feature>
<dbReference type="Proteomes" id="UP000504632">
    <property type="component" value="Chromosome 2"/>
</dbReference>
<feature type="region of interest" description="Disordered" evidence="2">
    <location>
        <begin position="566"/>
        <end position="602"/>
    </location>
</feature>
<feature type="region of interest" description="Disordered" evidence="2">
    <location>
        <begin position="942"/>
        <end position="970"/>
    </location>
</feature>
<keyword evidence="1" id="KW-0175">Coiled coil</keyword>
<feature type="compositionally biased region" description="Low complexity" evidence="2">
    <location>
        <begin position="67"/>
        <end position="79"/>
    </location>
</feature>
<reference evidence="5" key="1">
    <citation type="submission" date="2025-08" db="UniProtKB">
        <authorList>
            <consortium name="RefSeq"/>
        </authorList>
    </citation>
    <scope>IDENTIFICATION</scope>
</reference>
<dbReference type="InterPro" id="IPR042337">
    <property type="entry name" value="GSE1"/>
</dbReference>
<feature type="compositionally biased region" description="Polar residues" evidence="2">
    <location>
        <begin position="988"/>
        <end position="1003"/>
    </location>
</feature>
<feature type="compositionally biased region" description="Basic and acidic residues" evidence="2">
    <location>
        <begin position="498"/>
        <end position="507"/>
    </location>
</feature>
<evidence type="ECO:0000256" key="1">
    <source>
        <dbReference type="SAM" id="Coils"/>
    </source>
</evidence>
<protein>
    <submittedName>
        <fullName evidence="5">Genetic suppressor element 1-like</fullName>
    </submittedName>
</protein>
<organism evidence="4 5">
    <name type="scientific">Chanos chanos</name>
    <name type="common">Milkfish</name>
    <name type="synonym">Mugil chanos</name>
    <dbReference type="NCBI Taxonomy" id="29144"/>
    <lineage>
        <taxon>Eukaryota</taxon>
        <taxon>Metazoa</taxon>
        <taxon>Chordata</taxon>
        <taxon>Craniata</taxon>
        <taxon>Vertebrata</taxon>
        <taxon>Euteleostomi</taxon>
        <taxon>Actinopterygii</taxon>
        <taxon>Neopterygii</taxon>
        <taxon>Teleostei</taxon>
        <taxon>Ostariophysi</taxon>
        <taxon>Gonorynchiformes</taxon>
        <taxon>Chanidae</taxon>
        <taxon>Chanos</taxon>
    </lineage>
</organism>
<feature type="region of interest" description="Disordered" evidence="2">
    <location>
        <begin position="870"/>
        <end position="890"/>
    </location>
</feature>
<feature type="region of interest" description="Disordered" evidence="2">
    <location>
        <begin position="902"/>
        <end position="927"/>
    </location>
</feature>
<feature type="compositionally biased region" description="Polar residues" evidence="2">
    <location>
        <begin position="80"/>
        <end position="89"/>
    </location>
</feature>
<dbReference type="GeneID" id="115804784"/>
<feature type="region of interest" description="Disordered" evidence="2">
    <location>
        <begin position="463"/>
        <end position="520"/>
    </location>
</feature>
<feature type="region of interest" description="Disordered" evidence="2">
    <location>
        <begin position="988"/>
        <end position="1035"/>
    </location>
</feature>
<feature type="coiled-coil region" evidence="1">
    <location>
        <begin position="1076"/>
        <end position="1103"/>
    </location>
</feature>
<accession>A0A6J2UM49</accession>
<feature type="compositionally biased region" description="Polar residues" evidence="2">
    <location>
        <begin position="21"/>
        <end position="30"/>
    </location>
</feature>
<dbReference type="InterPro" id="IPR022207">
    <property type="entry name" value="GSE-like"/>
</dbReference>
<evidence type="ECO:0000313" key="5">
    <source>
        <dbReference type="RefSeq" id="XP_030621139.1"/>
    </source>
</evidence>
<evidence type="ECO:0000313" key="4">
    <source>
        <dbReference type="Proteomes" id="UP000504632"/>
    </source>
</evidence>
<dbReference type="RefSeq" id="XP_030621139.1">
    <property type="nucleotide sequence ID" value="XM_030765279.1"/>
</dbReference>
<keyword evidence="4" id="KW-1185">Reference proteome</keyword>
<dbReference type="InParanoid" id="A0A6J2UM49"/>
<feature type="region of interest" description="Disordered" evidence="2">
    <location>
        <begin position="314"/>
        <end position="370"/>
    </location>
</feature>
<sequence>MSHELKSPSLGMISMATRTTATVSPLTPSPVNGAALANGSLASQSSHSGFAAALRKLAKQAEEPRGSASISSESSPVSSPATNHSSPVSTPKRGPMGPVLIPAGSHSVPGTPPVVTIAPTKTSNGLWRSEGRQMRVIHRVTSRDRLVPDAPEKSGLSIPHHLVGAPFSLGLSPNTVMQDPRLQAFNLPRQVPHMLPVGAVLSEEYLRGLRVYSSAEDLRLPSLPLGLDPNTAAATAAYLHSGYLPHPNLSSYRMDESMCLSALRAQFCPLPAGGALPALHPSALHFHLSGTRVPGDLAHPALMALQSERLQMEDELRQQEKEREREREREKERLYEVEREREFEREREKEREKEKERDREMERQKERAKEREIQAVRAMEKRFLNQELQAHRQQTEERAKMTERLTPNCLDKTKEVSLPPLKPLQPGFCPSLPTPRPSLPAMGSSTVGHFVPGALQGFGEEERWPGRQRAPRQEKEAFPGLGCELRGQVLDQHPGPGRSRETMEPPDLHQSNSNQRDSSNREPLLHLAAPPPLISPKPHPPLPPTTLWNPISLIETTSDSRRAYELHTPPLRPPPTLTKPGRVAEETGRRQECPERYPVMPGHSLLEPGTFLTELEKSTQSFLSQQRASLALRPQPSQYAELRVTQRASSPCRGLQGPSPVGPNPMLVCDEVLQPQRGLVSKLDLEEKRRREAREKGHYYELDESFDESDEEEVRAHLRRVARQPPLKLDESAEKVEFLRVFGLTTHSQRDELLWEKRRKRRRMMMERSPSPPAVQGKRQTPPALPLTTHFSAEEMDSTPLLDDKKRFLSMFSLTHISTQQRREREKLIDLLQAIRQRSVTLDTQLPDAGSSSSTAFPLKSLDSGNCRDTLKVTTSPPKHPSPLLPHLEQSQLGEPNSIKRIPSLLPAVPSPPRLKEQPAGQNGRTHPWESFTAEEFAQHFHQSVLQSTQKALQRPRGGATAGTEPNHRIDSSVHYNISDLQGVPNQVLHSQTNGHTCPLLTNPNPPGAQHEVWDEEDSSDEDDEEEQGSSSRWQGIEAIFEAYQEYMEERSIEYEVLQGECRRLEVQHYNLTVAAEQLSHSMAELLAQKQRMSLERERMHSELEHIRTYLALPTLPWHRGHVNGKSLR</sequence>
<evidence type="ECO:0000259" key="3">
    <source>
        <dbReference type="Pfam" id="PF12540"/>
    </source>
</evidence>
<dbReference type="Pfam" id="PF12540">
    <property type="entry name" value="DUF3736"/>
    <property type="match status" value="1"/>
</dbReference>